<gene>
    <name evidence="2" type="ORF">SAMN04488571_1055</name>
</gene>
<dbReference type="EMBL" id="FNFT01000005">
    <property type="protein sequence ID" value="SDK18354.1"/>
    <property type="molecule type" value="Genomic_DNA"/>
</dbReference>
<keyword evidence="3" id="KW-1185">Reference proteome</keyword>
<evidence type="ECO:0000313" key="2">
    <source>
        <dbReference type="EMBL" id="SDK18354.1"/>
    </source>
</evidence>
<accession>A0A1G8ZUQ3</accession>
<proteinExistence type="predicted"/>
<evidence type="ECO:0000313" key="3">
    <source>
        <dbReference type="Proteomes" id="UP000326500"/>
    </source>
</evidence>
<organism evidence="2 3">
    <name type="scientific">Methanoculleus thermophilus</name>
    <dbReference type="NCBI Taxonomy" id="2200"/>
    <lineage>
        <taxon>Archaea</taxon>
        <taxon>Methanobacteriati</taxon>
        <taxon>Methanobacteriota</taxon>
        <taxon>Stenosarchaea group</taxon>
        <taxon>Methanomicrobia</taxon>
        <taxon>Methanomicrobiales</taxon>
        <taxon>Methanomicrobiaceae</taxon>
        <taxon>Methanoculleus</taxon>
    </lineage>
</organism>
<protein>
    <recommendedName>
        <fullName evidence="1">DUF4350 domain-containing protein</fullName>
    </recommendedName>
</protein>
<dbReference type="Pfam" id="PF14258">
    <property type="entry name" value="DUF4350"/>
    <property type="match status" value="1"/>
</dbReference>
<reference evidence="2 3" key="1">
    <citation type="submission" date="2016-10" db="EMBL/GenBank/DDBJ databases">
        <authorList>
            <person name="Varghese N."/>
            <person name="Submissions S."/>
        </authorList>
    </citation>
    <scope>NUCLEOTIDE SEQUENCE [LARGE SCALE GENOMIC DNA]</scope>
    <source>
        <strain evidence="2 3">DSM 2373</strain>
    </source>
</reference>
<feature type="domain" description="DUF4350" evidence="1">
    <location>
        <begin position="52"/>
        <end position="216"/>
    </location>
</feature>
<dbReference type="Proteomes" id="UP000326500">
    <property type="component" value="Unassembled WGS sequence"/>
</dbReference>
<name>A0A1G8ZUQ3_9EURY</name>
<dbReference type="RefSeq" id="WP_224732775.1">
    <property type="nucleotide sequence ID" value="NZ_BCNX01000008.1"/>
</dbReference>
<dbReference type="AlphaFoldDB" id="A0A1G8ZUQ3"/>
<dbReference type="InterPro" id="IPR025646">
    <property type="entry name" value="DUF4350"/>
</dbReference>
<sequence>MTRLQREAWAVLIILLIAAGVAYVHATTTTEEYSRYNIGWNGTSNLAGETVRDFADLDPGATLLILAPEGEFSTEEVADLRAFLDSGGRVLIADEEGGANQLLADLGSTIRVRPGNLASLDRSYADPGLFLGHVVGNASHVAGVKTVLLNHPAAVEGGEPLIETSVLTWDDLDGDGRVSGSETFARRVVSAYEGNLTVLGDPSLFINAMLAENPTFIQNLQPLQIDGRHSRTGTENPVINITQWIRETPPATAALAALVILPVAYRFGRKEDE</sequence>
<evidence type="ECO:0000259" key="1">
    <source>
        <dbReference type="Pfam" id="PF14258"/>
    </source>
</evidence>
<dbReference type="STRING" id="2200.GCA_001571405_01575"/>